<dbReference type="InterPro" id="IPR036388">
    <property type="entry name" value="WH-like_DNA-bd_sf"/>
</dbReference>
<dbReference type="Proteomes" id="UP000000321">
    <property type="component" value="Unassembled WGS sequence"/>
</dbReference>
<dbReference type="PRINTS" id="PR00037">
    <property type="entry name" value="HTHLACR"/>
</dbReference>
<dbReference type="InterPro" id="IPR037171">
    <property type="entry name" value="NagB/RpiA_transferase-like"/>
</dbReference>
<dbReference type="Gene3D" id="3.40.50.1360">
    <property type="match status" value="1"/>
</dbReference>
<sequence>MPPGSRLDSGQTMQRRREPTVPQSNITKSQEVCCEFPAACYMKLNLRGREGQVIVKRDDRRRGIVDILVEEGAATLDRLALHFGVSKMTIYRDLDELEADGLLRRTRGGATIEASGQFESDFRYRARMAAAEKRAIAARAADFVQPGMCVMVDDGSTAGSLVPFLREKRPLTVVTNNMAVIAGLAGEAGIELIALGGNYSKKFNGFFGVVTETALASLRADIVLLSSSSIEGRTAFHQEQEVLAVKRRMIASSAQRYLMVDHFKFGRTALHLFTDLGVFDGVVTSQALPREQAAALEEDGIRLYLAEDDA</sequence>
<keyword evidence="2" id="KW-0804">Transcription</keyword>
<comment type="caution">
    <text evidence="5">The sequence shown here is derived from an EMBL/GenBank/DDBJ whole genome shotgun (WGS) entry which is preliminary data.</text>
</comment>
<dbReference type="EMBL" id="AAPJ01000007">
    <property type="protein sequence ID" value="EAS48866.1"/>
    <property type="molecule type" value="Genomic_DNA"/>
</dbReference>
<gene>
    <name evidence="5" type="ORF">SI859A1_03504</name>
</gene>
<accession>Q1YEM9</accession>
<proteinExistence type="predicted"/>
<dbReference type="Gene3D" id="1.10.10.10">
    <property type="entry name" value="Winged helix-like DNA-binding domain superfamily/Winged helix DNA-binding domain"/>
    <property type="match status" value="1"/>
</dbReference>
<dbReference type="SMART" id="SM01134">
    <property type="entry name" value="DeoRC"/>
    <property type="match status" value="1"/>
</dbReference>
<dbReference type="AlphaFoldDB" id="Q1YEM9"/>
<dbReference type="GO" id="GO:0003700">
    <property type="term" value="F:DNA-binding transcription factor activity"/>
    <property type="evidence" value="ECO:0007669"/>
    <property type="project" value="InterPro"/>
</dbReference>
<dbReference type="BioCyc" id="AURANTIMONAS:SI859A1_03504-MONOMER"/>
<name>Q1YEM9_AURMS</name>
<dbReference type="InterPro" id="IPR050313">
    <property type="entry name" value="Carb_Metab_HTH_regulators"/>
</dbReference>
<evidence type="ECO:0000313" key="5">
    <source>
        <dbReference type="EMBL" id="EAS48866.1"/>
    </source>
</evidence>
<dbReference type="PANTHER" id="PTHR30363">
    <property type="entry name" value="HTH-TYPE TRANSCRIPTIONAL REGULATOR SRLR-RELATED"/>
    <property type="match status" value="1"/>
</dbReference>
<keyword evidence="6" id="KW-1185">Reference proteome</keyword>
<dbReference type="SUPFAM" id="SSF100950">
    <property type="entry name" value="NagB/RpiA/CoA transferase-like"/>
    <property type="match status" value="1"/>
</dbReference>
<protein>
    <submittedName>
        <fullName evidence="5">Transcriptional regulator of sugar metabolism, deoR family</fullName>
    </submittedName>
</protein>
<evidence type="ECO:0000256" key="1">
    <source>
        <dbReference type="ARBA" id="ARBA00023015"/>
    </source>
</evidence>
<dbReference type="PANTHER" id="PTHR30363:SF8">
    <property type="entry name" value="DEOXYRIBOSE OPERON REPRESSOR"/>
    <property type="match status" value="1"/>
</dbReference>
<evidence type="ECO:0000259" key="4">
    <source>
        <dbReference type="PROSITE" id="PS51000"/>
    </source>
</evidence>
<evidence type="ECO:0000256" key="2">
    <source>
        <dbReference type="ARBA" id="ARBA00023163"/>
    </source>
</evidence>
<feature type="region of interest" description="Disordered" evidence="3">
    <location>
        <begin position="1"/>
        <end position="26"/>
    </location>
</feature>
<feature type="domain" description="HTH deoR-type" evidence="4">
    <location>
        <begin position="57"/>
        <end position="112"/>
    </location>
</feature>
<dbReference type="InterPro" id="IPR036390">
    <property type="entry name" value="WH_DNA-bd_sf"/>
</dbReference>
<dbReference type="PROSITE" id="PS51000">
    <property type="entry name" value="HTH_DEOR_2"/>
    <property type="match status" value="1"/>
</dbReference>
<dbReference type="HOGENOM" id="CLU_060699_3_0_5"/>
<dbReference type="InterPro" id="IPR001034">
    <property type="entry name" value="DeoR_HTH"/>
</dbReference>
<evidence type="ECO:0000313" key="6">
    <source>
        <dbReference type="Proteomes" id="UP000000321"/>
    </source>
</evidence>
<organism evidence="5 6">
    <name type="scientific">Aurantimonas manganoxydans (strain ATCC BAA-1229 / DSM 21871 / SI85-9A1)</name>
    <dbReference type="NCBI Taxonomy" id="287752"/>
    <lineage>
        <taxon>Bacteria</taxon>
        <taxon>Pseudomonadati</taxon>
        <taxon>Pseudomonadota</taxon>
        <taxon>Alphaproteobacteria</taxon>
        <taxon>Hyphomicrobiales</taxon>
        <taxon>Aurantimonadaceae</taxon>
        <taxon>Aurantimonas</taxon>
    </lineage>
</organism>
<dbReference type="Pfam" id="PF00455">
    <property type="entry name" value="DeoRC"/>
    <property type="match status" value="1"/>
</dbReference>
<reference evidence="5 6" key="1">
    <citation type="journal article" date="2008" name="Appl. Environ. Microbiol.">
        <title>Genomic insights into Mn(II) oxidation by the marine alphaproteobacterium Aurantimonas sp. strain SI85-9A1.</title>
        <authorList>
            <person name="Dick G.J."/>
            <person name="Podell S."/>
            <person name="Johnson H.A."/>
            <person name="Rivera-Espinoza Y."/>
            <person name="Bernier-Latmani R."/>
            <person name="McCarthy J.K."/>
            <person name="Torpey J.W."/>
            <person name="Clement B.G."/>
            <person name="Gaasterland T."/>
            <person name="Tebo B.M."/>
        </authorList>
    </citation>
    <scope>NUCLEOTIDE SEQUENCE [LARGE SCALE GENOMIC DNA]</scope>
    <source>
        <strain evidence="5 6">SI85-9A1</strain>
    </source>
</reference>
<dbReference type="SUPFAM" id="SSF46785">
    <property type="entry name" value="Winged helix' DNA-binding domain"/>
    <property type="match status" value="1"/>
</dbReference>
<dbReference type="SMART" id="SM00420">
    <property type="entry name" value="HTH_DEOR"/>
    <property type="match status" value="1"/>
</dbReference>
<keyword evidence="1" id="KW-0805">Transcription regulation</keyword>
<dbReference type="Pfam" id="PF08220">
    <property type="entry name" value="HTH_DeoR"/>
    <property type="match status" value="1"/>
</dbReference>
<evidence type="ECO:0000256" key="3">
    <source>
        <dbReference type="SAM" id="MobiDB-lite"/>
    </source>
</evidence>
<dbReference type="InterPro" id="IPR014036">
    <property type="entry name" value="DeoR-like_C"/>
</dbReference>